<keyword evidence="2 3" id="KW-0040">ANK repeat</keyword>
<dbReference type="OMA" id="NIQAHAT"/>
<evidence type="ECO:0000256" key="2">
    <source>
        <dbReference type="ARBA" id="ARBA00023043"/>
    </source>
</evidence>
<feature type="repeat" description="ANK" evidence="3">
    <location>
        <begin position="76"/>
        <end position="108"/>
    </location>
</feature>
<gene>
    <name evidence="5" type="ORF">BSAL_63660</name>
</gene>
<dbReference type="EMBL" id="CYKH01000356">
    <property type="protein sequence ID" value="CUF56535.1"/>
    <property type="molecule type" value="Genomic_DNA"/>
</dbReference>
<dbReference type="PROSITE" id="PS50297">
    <property type="entry name" value="ANK_REP_REGION"/>
    <property type="match status" value="2"/>
</dbReference>
<organism evidence="5 6">
    <name type="scientific">Bodo saltans</name>
    <name type="common">Flagellated protozoan</name>
    <dbReference type="NCBI Taxonomy" id="75058"/>
    <lineage>
        <taxon>Eukaryota</taxon>
        <taxon>Discoba</taxon>
        <taxon>Euglenozoa</taxon>
        <taxon>Kinetoplastea</taxon>
        <taxon>Metakinetoplastina</taxon>
        <taxon>Eubodonida</taxon>
        <taxon>Bodonidae</taxon>
        <taxon>Bodo</taxon>
    </lineage>
</organism>
<keyword evidence="1" id="KW-0677">Repeat</keyword>
<protein>
    <submittedName>
        <fullName evidence="5">Ankyrin repeat protein, putative</fullName>
    </submittedName>
</protein>
<feature type="repeat" description="ANK" evidence="3">
    <location>
        <begin position="34"/>
        <end position="75"/>
    </location>
</feature>
<feature type="compositionally biased region" description="Basic and acidic residues" evidence="4">
    <location>
        <begin position="179"/>
        <end position="194"/>
    </location>
</feature>
<dbReference type="SMART" id="SM00248">
    <property type="entry name" value="ANK"/>
    <property type="match status" value="5"/>
</dbReference>
<reference evidence="6" key="1">
    <citation type="submission" date="2015-09" db="EMBL/GenBank/DDBJ databases">
        <authorList>
            <consortium name="Pathogen Informatics"/>
        </authorList>
    </citation>
    <scope>NUCLEOTIDE SEQUENCE [LARGE SCALE GENOMIC DNA]</scope>
    <source>
        <strain evidence="6">Lake Konstanz</strain>
    </source>
</reference>
<keyword evidence="6" id="KW-1185">Reference proteome</keyword>
<name>A0A0S4IRX0_BODSA</name>
<dbReference type="InterPro" id="IPR036770">
    <property type="entry name" value="Ankyrin_rpt-contain_sf"/>
</dbReference>
<evidence type="ECO:0000256" key="1">
    <source>
        <dbReference type="ARBA" id="ARBA00022737"/>
    </source>
</evidence>
<dbReference type="SUPFAM" id="SSF48403">
    <property type="entry name" value="Ankyrin repeat"/>
    <property type="match status" value="1"/>
</dbReference>
<sequence length="201" mass="21504">MTPLMFAALADHYDLVKYFLQCSGGMDVNAVDWQGNSALHYAAAGRCLQAIDTRHKEVTLKALVEKGANVNEANHDGMTPIMNAISDGNEDAVAVLLASHADVNTTTKFGMTPLMHAAAQGSTTVLTLLLNAGACAAVKTHDGNTALHYAASRGRFAAYELLRDKFGCSTSDQNSSGKTPEELFEHAKETKQGDRVSIFSR</sequence>
<dbReference type="PANTHER" id="PTHR24173:SF74">
    <property type="entry name" value="ANKYRIN REPEAT DOMAIN-CONTAINING PROTEIN 16"/>
    <property type="match status" value="1"/>
</dbReference>
<evidence type="ECO:0000256" key="3">
    <source>
        <dbReference type="PROSITE-ProRule" id="PRU00023"/>
    </source>
</evidence>
<dbReference type="PANTHER" id="PTHR24173">
    <property type="entry name" value="ANKYRIN REPEAT CONTAINING"/>
    <property type="match status" value="1"/>
</dbReference>
<dbReference type="Proteomes" id="UP000051952">
    <property type="component" value="Unassembled WGS sequence"/>
</dbReference>
<feature type="compositionally biased region" description="Polar residues" evidence="4">
    <location>
        <begin position="169"/>
        <end position="178"/>
    </location>
</feature>
<dbReference type="AlphaFoldDB" id="A0A0S4IRX0"/>
<dbReference type="InterPro" id="IPR002110">
    <property type="entry name" value="Ankyrin_rpt"/>
</dbReference>
<evidence type="ECO:0000313" key="6">
    <source>
        <dbReference type="Proteomes" id="UP000051952"/>
    </source>
</evidence>
<feature type="region of interest" description="Disordered" evidence="4">
    <location>
        <begin position="169"/>
        <end position="201"/>
    </location>
</feature>
<dbReference type="Gene3D" id="1.25.40.20">
    <property type="entry name" value="Ankyrin repeat-containing domain"/>
    <property type="match status" value="2"/>
</dbReference>
<evidence type="ECO:0000256" key="4">
    <source>
        <dbReference type="SAM" id="MobiDB-lite"/>
    </source>
</evidence>
<accession>A0A0S4IRX0</accession>
<feature type="repeat" description="ANK" evidence="3">
    <location>
        <begin position="109"/>
        <end position="141"/>
    </location>
</feature>
<proteinExistence type="predicted"/>
<dbReference type="VEuPathDB" id="TriTrypDB:BSAL_63660"/>
<dbReference type="PROSITE" id="PS50088">
    <property type="entry name" value="ANK_REPEAT"/>
    <property type="match status" value="3"/>
</dbReference>
<dbReference type="Pfam" id="PF12796">
    <property type="entry name" value="Ank_2"/>
    <property type="match status" value="2"/>
</dbReference>
<evidence type="ECO:0000313" key="5">
    <source>
        <dbReference type="EMBL" id="CUF56535.1"/>
    </source>
</evidence>
<dbReference type="OrthoDB" id="1577640at2759"/>